<dbReference type="Proteomes" id="UP000188947">
    <property type="component" value="Unassembled WGS sequence"/>
</dbReference>
<protein>
    <recommendedName>
        <fullName evidence="1">Protochlamydia outer membrane protein domain-containing protein</fullName>
    </recommendedName>
</protein>
<evidence type="ECO:0000259" key="1">
    <source>
        <dbReference type="Pfam" id="PF17251"/>
    </source>
</evidence>
<proteinExistence type="predicted"/>
<dbReference type="InterPro" id="IPR035163">
    <property type="entry name" value="Pom"/>
</dbReference>
<dbReference type="EMBL" id="MPOG01000008">
    <property type="protein sequence ID" value="OOH96008.1"/>
    <property type="molecule type" value="Genomic_DNA"/>
</dbReference>
<dbReference type="InterPro" id="IPR053724">
    <property type="entry name" value="OMP_A26_sf"/>
</dbReference>
<dbReference type="KEGG" id="emg:BBD33_13305"/>
<comment type="caution">
    <text evidence="2">The sequence shown here is derived from an EMBL/GenBank/DDBJ whole genome shotgun (WGS) entry which is preliminary data.</text>
</comment>
<dbReference type="SUPFAM" id="SSF56935">
    <property type="entry name" value="Porins"/>
    <property type="match status" value="1"/>
</dbReference>
<sequence length="299" mass="33814">MSTKLNTLNKLFILIAGCYFSTILYAQDSKWSVQAGAGISSQDMNWSIAGNEQGTNPNILSELKWDKLRAVAYNLQVDYKISQKFGLTFIGAYHDITKGSGNDSDYGQDNRGGRFGNQDFSSNKGNIYNLQLKVNYKLPDLGPVTPKLAAGFEQLGQKLYMTDLPNENNGLRSTYQTQWNGGTIGLILHFPVQSFYIDGYYDFGIYAYNAKANWNLRETLQHPVSFRQQATGFKHFGKIQVGYKLCERLDIGLSLSKYYSFTNEGKDKLYLQSGEIKRSQFNGVEFSQLAGLLNIKYEW</sequence>
<reference evidence="2 3" key="1">
    <citation type="submission" date="2016-11" db="EMBL/GenBank/DDBJ databases">
        <title>Genome sequence and comparative genomic analysis of clinical strain Elizabethkingia meningoseptica 61421 PRCM.</title>
        <authorList>
            <person name="Wang M."/>
            <person name="Hu S."/>
            <person name="Cao L."/>
            <person name="Jiang T."/>
            <person name="Zhou Y."/>
            <person name="Ming D."/>
        </authorList>
    </citation>
    <scope>NUCLEOTIDE SEQUENCE [LARGE SCALE GENOMIC DNA]</scope>
    <source>
        <strain evidence="2 3">61421 PRCM</strain>
    </source>
</reference>
<dbReference type="AlphaFoldDB" id="A0A1V3U0H2"/>
<feature type="domain" description="Protochlamydia outer membrane protein" evidence="1">
    <location>
        <begin position="36"/>
        <end position="290"/>
    </location>
</feature>
<keyword evidence="3" id="KW-1185">Reference proteome</keyword>
<dbReference type="Gene3D" id="2.40.128.90">
    <property type="entry name" value="OMPT-like"/>
    <property type="match status" value="1"/>
</dbReference>
<gene>
    <name evidence="2" type="ORF">BMF97_06515</name>
</gene>
<name>A0A1V3U0H2_ELIME</name>
<accession>A0A1V3U0H2</accession>
<dbReference type="Pfam" id="PF17251">
    <property type="entry name" value="Pom"/>
    <property type="match status" value="1"/>
</dbReference>
<evidence type="ECO:0000313" key="2">
    <source>
        <dbReference type="EMBL" id="OOH96008.1"/>
    </source>
</evidence>
<dbReference type="eggNOG" id="ENOG5030QFQ">
    <property type="taxonomic scope" value="Bacteria"/>
</dbReference>
<evidence type="ECO:0000313" key="3">
    <source>
        <dbReference type="Proteomes" id="UP000188947"/>
    </source>
</evidence>
<organism evidence="2 3">
    <name type="scientific">Elizabethkingia meningoseptica</name>
    <name type="common">Chryseobacterium meningosepticum</name>
    <dbReference type="NCBI Taxonomy" id="238"/>
    <lineage>
        <taxon>Bacteria</taxon>
        <taxon>Pseudomonadati</taxon>
        <taxon>Bacteroidota</taxon>
        <taxon>Flavobacteriia</taxon>
        <taxon>Flavobacteriales</taxon>
        <taxon>Weeksellaceae</taxon>
        <taxon>Elizabethkingia</taxon>
    </lineage>
</organism>